<proteinExistence type="predicted"/>
<keyword evidence="3" id="KW-1185">Reference proteome</keyword>
<sequence>MVHDAQAAAAVAASAAKHKRELAEQKAADQKAKDDAERESRKESVTEIENSVKEMAQKDVTEGVLDGPIISATCDPVSGSTDDLTDQTTTFNCFVANKDNGDGTFSGYYFNATMNWSSGSYTYGLGKAG</sequence>
<gene>
    <name evidence="2" type="ORF">GCM10025881_27290</name>
</gene>
<dbReference type="Proteomes" id="UP001157034">
    <property type="component" value="Unassembled WGS sequence"/>
</dbReference>
<feature type="compositionally biased region" description="Low complexity" evidence="1">
    <location>
        <begin position="1"/>
        <end position="15"/>
    </location>
</feature>
<feature type="region of interest" description="Disordered" evidence="1">
    <location>
        <begin position="1"/>
        <end position="59"/>
    </location>
</feature>
<protein>
    <submittedName>
        <fullName evidence="2">Uncharacterized protein</fullName>
    </submittedName>
</protein>
<reference evidence="3" key="1">
    <citation type="journal article" date="2019" name="Int. J. Syst. Evol. Microbiol.">
        <title>The Global Catalogue of Microorganisms (GCM) 10K type strain sequencing project: providing services to taxonomists for standard genome sequencing and annotation.</title>
        <authorList>
            <consortium name="The Broad Institute Genomics Platform"/>
            <consortium name="The Broad Institute Genome Sequencing Center for Infectious Disease"/>
            <person name="Wu L."/>
            <person name="Ma J."/>
        </authorList>
    </citation>
    <scope>NUCLEOTIDE SEQUENCE [LARGE SCALE GENOMIC DNA]</scope>
    <source>
        <strain evidence="3">NBRC 108894</strain>
    </source>
</reference>
<evidence type="ECO:0000313" key="2">
    <source>
        <dbReference type="EMBL" id="GMA95905.1"/>
    </source>
</evidence>
<evidence type="ECO:0000256" key="1">
    <source>
        <dbReference type="SAM" id="MobiDB-lite"/>
    </source>
</evidence>
<feature type="compositionally biased region" description="Basic and acidic residues" evidence="1">
    <location>
        <begin position="21"/>
        <end position="59"/>
    </location>
</feature>
<organism evidence="2 3">
    <name type="scientific">Pseudolysinimonas kribbensis</name>
    <dbReference type="NCBI Taxonomy" id="433641"/>
    <lineage>
        <taxon>Bacteria</taxon>
        <taxon>Bacillati</taxon>
        <taxon>Actinomycetota</taxon>
        <taxon>Actinomycetes</taxon>
        <taxon>Micrococcales</taxon>
        <taxon>Microbacteriaceae</taxon>
        <taxon>Pseudolysinimonas</taxon>
    </lineage>
</organism>
<comment type="caution">
    <text evidence="2">The sequence shown here is derived from an EMBL/GenBank/DDBJ whole genome shotgun (WGS) entry which is preliminary data.</text>
</comment>
<dbReference type="EMBL" id="BSVB01000001">
    <property type="protein sequence ID" value="GMA95905.1"/>
    <property type="molecule type" value="Genomic_DNA"/>
</dbReference>
<accession>A0ABQ6KAF1</accession>
<evidence type="ECO:0000313" key="3">
    <source>
        <dbReference type="Proteomes" id="UP001157034"/>
    </source>
</evidence>
<name>A0ABQ6KAF1_9MICO</name>